<feature type="transmembrane region" description="Helical" evidence="1">
    <location>
        <begin position="69"/>
        <end position="91"/>
    </location>
</feature>
<reference evidence="2 3" key="1">
    <citation type="submission" date="2018-12" db="EMBL/GenBank/DDBJ databases">
        <title>Dyella dinghuensis sp. nov. DHOA06 and Dyella choica sp. nov. 4M-K27, isolated from forest soil.</title>
        <authorList>
            <person name="Qiu L.-H."/>
            <person name="Gao Z.-H."/>
        </authorList>
    </citation>
    <scope>NUCLEOTIDE SEQUENCE [LARGE SCALE GENOMIC DNA]</scope>
    <source>
        <strain evidence="2 3">4M-K27</strain>
    </source>
</reference>
<dbReference type="Proteomes" id="UP000274358">
    <property type="component" value="Unassembled WGS sequence"/>
</dbReference>
<feature type="transmembrane region" description="Helical" evidence="1">
    <location>
        <begin position="26"/>
        <end position="49"/>
    </location>
</feature>
<organism evidence="2 3">
    <name type="scientific">Dyella choica</name>
    <dbReference type="NCBI Taxonomy" id="1927959"/>
    <lineage>
        <taxon>Bacteria</taxon>
        <taxon>Pseudomonadati</taxon>
        <taxon>Pseudomonadota</taxon>
        <taxon>Gammaproteobacteria</taxon>
        <taxon>Lysobacterales</taxon>
        <taxon>Rhodanobacteraceae</taxon>
        <taxon>Dyella</taxon>
    </lineage>
</organism>
<evidence type="ECO:0000313" key="2">
    <source>
        <dbReference type="EMBL" id="RUL78136.1"/>
    </source>
</evidence>
<name>A0A3S0WXD9_9GAMM</name>
<evidence type="ECO:0000313" key="3">
    <source>
        <dbReference type="Proteomes" id="UP000274358"/>
    </source>
</evidence>
<dbReference type="OrthoDB" id="6228034at2"/>
<keyword evidence="1" id="KW-1133">Transmembrane helix</keyword>
<feature type="transmembrane region" description="Helical" evidence="1">
    <location>
        <begin position="103"/>
        <end position="123"/>
    </location>
</feature>
<accession>A0A3S0WXD9</accession>
<proteinExistence type="predicted"/>
<gene>
    <name evidence="2" type="ORF">EKH80_04620</name>
</gene>
<protein>
    <recommendedName>
        <fullName evidence="4">DUF4405 domain-containing protein</fullName>
    </recommendedName>
</protein>
<evidence type="ECO:0008006" key="4">
    <source>
        <dbReference type="Google" id="ProtNLM"/>
    </source>
</evidence>
<sequence length="167" mass="19446">MTMRPPPHRIVGHHPMPLRLSRRRRYTVYAVGFGLWLSGALWLLFHYFLQSKGEFGPSENPLEPWWLRLHGIMAFAALWTFGLVWGVHIVMGWRTRRHRVSGGITVGLLGWLVLSGYLLYYLIDDQWRQLAAWAHWVVGLALPVLFIVHMTRGRQRTARQHHGPPQA</sequence>
<dbReference type="EMBL" id="RYYV01000003">
    <property type="protein sequence ID" value="RUL78136.1"/>
    <property type="molecule type" value="Genomic_DNA"/>
</dbReference>
<feature type="transmembrane region" description="Helical" evidence="1">
    <location>
        <begin position="129"/>
        <end position="150"/>
    </location>
</feature>
<evidence type="ECO:0000256" key="1">
    <source>
        <dbReference type="SAM" id="Phobius"/>
    </source>
</evidence>
<comment type="caution">
    <text evidence="2">The sequence shown here is derived from an EMBL/GenBank/DDBJ whole genome shotgun (WGS) entry which is preliminary data.</text>
</comment>
<dbReference type="RefSeq" id="WP_126683571.1">
    <property type="nucleotide sequence ID" value="NZ_RYYV01000003.1"/>
</dbReference>
<keyword evidence="3" id="KW-1185">Reference proteome</keyword>
<dbReference type="AlphaFoldDB" id="A0A3S0WXD9"/>
<keyword evidence="1" id="KW-0812">Transmembrane</keyword>
<keyword evidence="1" id="KW-0472">Membrane</keyword>